<dbReference type="SUPFAM" id="SSF52091">
    <property type="entry name" value="SpoIIaa-like"/>
    <property type="match status" value="1"/>
</dbReference>
<dbReference type="EMBL" id="JACIFU010000001">
    <property type="protein sequence ID" value="MBB4172436.1"/>
    <property type="molecule type" value="Genomic_DNA"/>
</dbReference>
<evidence type="ECO:0000313" key="1">
    <source>
        <dbReference type="EMBL" id="MBB4172436.1"/>
    </source>
</evidence>
<organism evidence="1 2">
    <name type="scientific">Sulfitobacter noctilucicola</name>
    <dbReference type="NCBI Taxonomy" id="1342301"/>
    <lineage>
        <taxon>Bacteria</taxon>
        <taxon>Pseudomonadati</taxon>
        <taxon>Pseudomonadota</taxon>
        <taxon>Alphaproteobacteria</taxon>
        <taxon>Rhodobacterales</taxon>
        <taxon>Roseobacteraceae</taxon>
        <taxon>Sulfitobacter</taxon>
    </lineage>
</organism>
<comment type="caution">
    <text evidence="1">The sequence shown here is derived from an EMBL/GenBank/DDBJ whole genome shotgun (WGS) entry which is preliminary data.</text>
</comment>
<proteinExistence type="predicted"/>
<keyword evidence="2" id="KW-1185">Reference proteome</keyword>
<name>A0A7W6M4W1_9RHOB</name>
<gene>
    <name evidence="1" type="ORF">GGR93_000197</name>
</gene>
<dbReference type="Pfam" id="PF11964">
    <property type="entry name" value="SpoIIAA-like"/>
    <property type="match status" value="1"/>
</dbReference>
<accession>A0A7W6M4W1</accession>
<reference evidence="1 2" key="1">
    <citation type="submission" date="2020-08" db="EMBL/GenBank/DDBJ databases">
        <title>Genomic Encyclopedia of Type Strains, Phase IV (KMG-IV): sequencing the most valuable type-strain genomes for metagenomic binning, comparative biology and taxonomic classification.</title>
        <authorList>
            <person name="Goeker M."/>
        </authorList>
    </citation>
    <scope>NUCLEOTIDE SEQUENCE [LARGE SCALE GENOMIC DNA]</scope>
    <source>
        <strain evidence="1 2">DSM 101015</strain>
    </source>
</reference>
<dbReference type="InterPro" id="IPR038396">
    <property type="entry name" value="SpoIIAA-like_sf"/>
</dbReference>
<evidence type="ECO:0000313" key="2">
    <source>
        <dbReference type="Proteomes" id="UP000565745"/>
    </source>
</evidence>
<sequence length="137" mass="15405">MRQIKKGSEMLTLPSILQIATSREDLHAFRITAEVSREDMTAMAEYMNTVFDRPGKVDMLMIFDRYEGAETGASLSWEALKSRFKSISNVNRYVVVGAPQRAQNLIEVMDNLLPVKAETFDEELAAWRSLNAEATGA</sequence>
<protein>
    <recommendedName>
        <fullName evidence="3">STAS/SEC14 domain-containing protein</fullName>
    </recommendedName>
</protein>
<dbReference type="OrthoDB" id="5457369at2"/>
<dbReference type="InterPro" id="IPR036513">
    <property type="entry name" value="STAS_dom_sf"/>
</dbReference>
<dbReference type="Proteomes" id="UP000565745">
    <property type="component" value="Unassembled WGS sequence"/>
</dbReference>
<dbReference type="Gene3D" id="3.40.50.10600">
    <property type="entry name" value="SpoIIaa-like domains"/>
    <property type="match status" value="1"/>
</dbReference>
<dbReference type="InterPro" id="IPR021866">
    <property type="entry name" value="SpoIIAA-like"/>
</dbReference>
<dbReference type="AlphaFoldDB" id="A0A7W6M4W1"/>
<evidence type="ECO:0008006" key="3">
    <source>
        <dbReference type="Google" id="ProtNLM"/>
    </source>
</evidence>
<dbReference type="RefSeq" id="WP_081780808.1">
    <property type="nucleotide sequence ID" value="NZ_JACIFU010000001.1"/>
</dbReference>